<dbReference type="AlphaFoldDB" id="A0AAV2G2F1"/>
<dbReference type="SMART" id="SM00452">
    <property type="entry name" value="STI"/>
    <property type="match status" value="1"/>
</dbReference>
<dbReference type="SUPFAM" id="SSF50386">
    <property type="entry name" value="STI-like"/>
    <property type="match status" value="1"/>
</dbReference>
<dbReference type="Pfam" id="PF00197">
    <property type="entry name" value="Kunitz_legume"/>
    <property type="match status" value="1"/>
</dbReference>
<dbReference type="InterPro" id="IPR011065">
    <property type="entry name" value="Kunitz_inhibitor_STI-like_sf"/>
</dbReference>
<dbReference type="Proteomes" id="UP001497516">
    <property type="component" value="Chromosome 7"/>
</dbReference>
<sequence length="152" mass="16922">MGSNRDITLDRTNTKEHYPLSVVQDRHELSKGLSVVFLPVNTKLGYAVQTATDLNIEFTAEAAVWKLEDYDDDVEKWFVGTGGIEGKPGLRTVGNWFKIAKFGGSYKIVYCPSVCKSCRVTCKDVGVFEDEDGKKRLALSDDAMIVKFMKAS</sequence>
<dbReference type="GO" id="GO:0004866">
    <property type="term" value="F:endopeptidase inhibitor activity"/>
    <property type="evidence" value="ECO:0007669"/>
    <property type="project" value="InterPro"/>
</dbReference>
<dbReference type="PANTHER" id="PTHR33107">
    <property type="entry name" value="KUNITZ TRYPSIN INHIBITOR 2"/>
    <property type="match status" value="1"/>
</dbReference>
<organism evidence="1 2">
    <name type="scientific">Linum trigynum</name>
    <dbReference type="NCBI Taxonomy" id="586398"/>
    <lineage>
        <taxon>Eukaryota</taxon>
        <taxon>Viridiplantae</taxon>
        <taxon>Streptophyta</taxon>
        <taxon>Embryophyta</taxon>
        <taxon>Tracheophyta</taxon>
        <taxon>Spermatophyta</taxon>
        <taxon>Magnoliopsida</taxon>
        <taxon>eudicotyledons</taxon>
        <taxon>Gunneridae</taxon>
        <taxon>Pentapetalae</taxon>
        <taxon>rosids</taxon>
        <taxon>fabids</taxon>
        <taxon>Malpighiales</taxon>
        <taxon>Linaceae</taxon>
        <taxon>Linum</taxon>
    </lineage>
</organism>
<evidence type="ECO:0000313" key="1">
    <source>
        <dbReference type="EMBL" id="CAL1404038.1"/>
    </source>
</evidence>
<dbReference type="PRINTS" id="PR00291">
    <property type="entry name" value="KUNITZINHBTR"/>
</dbReference>
<name>A0AAV2G2F1_9ROSI</name>
<dbReference type="PANTHER" id="PTHR33107:SF5">
    <property type="entry name" value="KUNITZ TRYPSIN INHIBITOR 5"/>
    <property type="match status" value="1"/>
</dbReference>
<keyword evidence="2" id="KW-1185">Reference proteome</keyword>
<dbReference type="InterPro" id="IPR002160">
    <property type="entry name" value="Prot_inh_Kunz-lg"/>
</dbReference>
<gene>
    <name evidence="1" type="ORF">LTRI10_LOCUS43926</name>
</gene>
<accession>A0AAV2G2F1</accession>
<proteinExistence type="predicted"/>
<evidence type="ECO:0000313" key="2">
    <source>
        <dbReference type="Proteomes" id="UP001497516"/>
    </source>
</evidence>
<dbReference type="Gene3D" id="2.80.10.50">
    <property type="match status" value="1"/>
</dbReference>
<reference evidence="1 2" key="1">
    <citation type="submission" date="2024-04" db="EMBL/GenBank/DDBJ databases">
        <authorList>
            <person name="Fracassetti M."/>
        </authorList>
    </citation>
    <scope>NUCLEOTIDE SEQUENCE [LARGE SCALE GENOMIC DNA]</scope>
</reference>
<protein>
    <submittedName>
        <fullName evidence="1">Uncharacterized protein</fullName>
    </submittedName>
</protein>
<dbReference type="EMBL" id="OZ034820">
    <property type="protein sequence ID" value="CAL1404038.1"/>
    <property type="molecule type" value="Genomic_DNA"/>
</dbReference>